<gene>
    <name evidence="1" type="ORF">Krac_6648</name>
</gene>
<accession>D6TNB5</accession>
<dbReference type="InParanoid" id="D6TNB5"/>
<dbReference type="EMBL" id="ADVG01000002">
    <property type="protein sequence ID" value="EFH85428.1"/>
    <property type="molecule type" value="Genomic_DNA"/>
</dbReference>
<reference evidence="1 2" key="1">
    <citation type="journal article" date="2011" name="Stand. Genomic Sci.">
        <title>Non-contiguous finished genome sequence and contextual data of the filamentous soil bacterium Ktedonobacter racemifer type strain (SOSP1-21).</title>
        <authorList>
            <person name="Chang Y.J."/>
            <person name="Land M."/>
            <person name="Hauser L."/>
            <person name="Chertkov O."/>
            <person name="Del Rio T.G."/>
            <person name="Nolan M."/>
            <person name="Copeland A."/>
            <person name="Tice H."/>
            <person name="Cheng J.F."/>
            <person name="Lucas S."/>
            <person name="Han C."/>
            <person name="Goodwin L."/>
            <person name="Pitluck S."/>
            <person name="Ivanova N."/>
            <person name="Ovchinikova G."/>
            <person name="Pati A."/>
            <person name="Chen A."/>
            <person name="Palaniappan K."/>
            <person name="Mavromatis K."/>
            <person name="Liolios K."/>
            <person name="Brettin T."/>
            <person name="Fiebig A."/>
            <person name="Rohde M."/>
            <person name="Abt B."/>
            <person name="Goker M."/>
            <person name="Detter J.C."/>
            <person name="Woyke T."/>
            <person name="Bristow J."/>
            <person name="Eisen J.A."/>
            <person name="Markowitz V."/>
            <person name="Hugenholtz P."/>
            <person name="Kyrpides N.C."/>
            <person name="Klenk H.P."/>
            <person name="Lapidus A."/>
        </authorList>
    </citation>
    <scope>NUCLEOTIDE SEQUENCE [LARGE SCALE GENOMIC DNA]</scope>
    <source>
        <strain evidence="2">DSM 44963</strain>
    </source>
</reference>
<dbReference type="AlphaFoldDB" id="D6TNB5"/>
<comment type="caution">
    <text evidence="1">The sequence shown here is derived from an EMBL/GenBank/DDBJ whole genome shotgun (WGS) entry which is preliminary data.</text>
</comment>
<name>D6TNB5_KTERA</name>
<organism evidence="1 2">
    <name type="scientific">Ktedonobacter racemifer DSM 44963</name>
    <dbReference type="NCBI Taxonomy" id="485913"/>
    <lineage>
        <taxon>Bacteria</taxon>
        <taxon>Bacillati</taxon>
        <taxon>Chloroflexota</taxon>
        <taxon>Ktedonobacteria</taxon>
        <taxon>Ktedonobacterales</taxon>
        <taxon>Ktedonobacteraceae</taxon>
        <taxon>Ktedonobacter</taxon>
    </lineage>
</organism>
<evidence type="ECO:0000313" key="2">
    <source>
        <dbReference type="Proteomes" id="UP000004508"/>
    </source>
</evidence>
<evidence type="ECO:0000313" key="1">
    <source>
        <dbReference type="EMBL" id="EFH85428.1"/>
    </source>
</evidence>
<proteinExistence type="predicted"/>
<sequence>MGHLSIALPFTNAAPDPAKRRVRVHLVCVVFCHSSVKYGEECPAWVFDEKYALVEPWFFHPKEEVRKWDMETTPEEFARRKIYCGGRVFVDKWELDEEIAKIKQFRQQSTQKIS</sequence>
<dbReference type="Proteomes" id="UP000004508">
    <property type="component" value="Unassembled WGS sequence"/>
</dbReference>
<protein>
    <submittedName>
        <fullName evidence="1">Uncharacterized protein</fullName>
    </submittedName>
</protein>
<keyword evidence="2" id="KW-1185">Reference proteome</keyword>